<organism evidence="1 2">
    <name type="scientific">Trifolium pratense</name>
    <name type="common">Red clover</name>
    <dbReference type="NCBI Taxonomy" id="57577"/>
    <lineage>
        <taxon>Eukaryota</taxon>
        <taxon>Viridiplantae</taxon>
        <taxon>Streptophyta</taxon>
        <taxon>Embryophyta</taxon>
        <taxon>Tracheophyta</taxon>
        <taxon>Spermatophyta</taxon>
        <taxon>Magnoliopsida</taxon>
        <taxon>eudicotyledons</taxon>
        <taxon>Gunneridae</taxon>
        <taxon>Pentapetalae</taxon>
        <taxon>rosids</taxon>
        <taxon>fabids</taxon>
        <taxon>Fabales</taxon>
        <taxon>Fabaceae</taxon>
        <taxon>Papilionoideae</taxon>
        <taxon>50 kb inversion clade</taxon>
        <taxon>NPAAA clade</taxon>
        <taxon>Hologalegina</taxon>
        <taxon>IRL clade</taxon>
        <taxon>Trifolieae</taxon>
        <taxon>Trifolium</taxon>
    </lineage>
</organism>
<protein>
    <submittedName>
        <fullName evidence="1">Uncharacterized protein</fullName>
    </submittedName>
</protein>
<sequence length="61" mass="6857">MVSALDIDEHCLVTSTLQCFNSSIPPPSVFHQHNKLRDSTNFNLNDLLLDVQPNFSSLQIT</sequence>
<gene>
    <name evidence="1" type="ORF">L195_g061432</name>
</gene>
<dbReference type="EMBL" id="ASHM01152121">
    <property type="protein sequence ID" value="PNX63055.1"/>
    <property type="molecule type" value="Genomic_DNA"/>
</dbReference>
<proteinExistence type="predicted"/>
<evidence type="ECO:0000313" key="1">
    <source>
        <dbReference type="EMBL" id="PNX63055.1"/>
    </source>
</evidence>
<accession>A0A2K3K9U2</accession>
<dbReference type="AlphaFoldDB" id="A0A2K3K9U2"/>
<reference evidence="1 2" key="2">
    <citation type="journal article" date="2017" name="Front. Plant Sci.">
        <title>Gene Classification and Mining of Molecular Markers Useful in Red Clover (Trifolium pratense) Breeding.</title>
        <authorList>
            <person name="Istvanek J."/>
            <person name="Dluhosova J."/>
            <person name="Dluhos P."/>
            <person name="Patkova L."/>
            <person name="Nedelnik J."/>
            <person name="Repkova J."/>
        </authorList>
    </citation>
    <scope>NUCLEOTIDE SEQUENCE [LARGE SCALE GENOMIC DNA]</scope>
    <source>
        <strain evidence="2">cv. Tatra</strain>
        <tissue evidence="1">Young leaves</tissue>
    </source>
</reference>
<comment type="caution">
    <text evidence="1">The sequence shown here is derived from an EMBL/GenBank/DDBJ whole genome shotgun (WGS) entry which is preliminary data.</text>
</comment>
<reference evidence="1 2" key="1">
    <citation type="journal article" date="2014" name="Am. J. Bot.">
        <title>Genome assembly and annotation for red clover (Trifolium pratense; Fabaceae).</title>
        <authorList>
            <person name="Istvanek J."/>
            <person name="Jaros M."/>
            <person name="Krenek A."/>
            <person name="Repkova J."/>
        </authorList>
    </citation>
    <scope>NUCLEOTIDE SEQUENCE [LARGE SCALE GENOMIC DNA]</scope>
    <source>
        <strain evidence="2">cv. Tatra</strain>
        <tissue evidence="1">Young leaves</tissue>
    </source>
</reference>
<evidence type="ECO:0000313" key="2">
    <source>
        <dbReference type="Proteomes" id="UP000236291"/>
    </source>
</evidence>
<dbReference type="Proteomes" id="UP000236291">
    <property type="component" value="Unassembled WGS sequence"/>
</dbReference>
<name>A0A2K3K9U2_TRIPR</name>